<comment type="pathway">
    <text evidence="1 8">Cofactor biosynthesis; (R)-pantothenate biosynthesis; (R)-pantothenate from (R)-pantoate and beta-alanine: step 1/1.</text>
</comment>
<dbReference type="NCBIfam" id="TIGR00125">
    <property type="entry name" value="cyt_tran_rel"/>
    <property type="match status" value="1"/>
</dbReference>
<proteinExistence type="inferred from homology"/>
<dbReference type="InterPro" id="IPR003721">
    <property type="entry name" value="Pantoate_ligase"/>
</dbReference>
<dbReference type="PANTHER" id="PTHR21299">
    <property type="entry name" value="CYTIDYLATE KINASE/PANTOATE-BETA-ALANINE LIGASE"/>
    <property type="match status" value="1"/>
</dbReference>
<evidence type="ECO:0000313" key="9">
    <source>
        <dbReference type="EMBL" id="KAA0873667.1"/>
    </source>
</evidence>
<sequence length="283" mass="31355">MLQTLHQIQALREHLKAHRHAGEKIALVPTMGNLHSGHITLVKEALKHADIVVTSIFVNPLQFGVNEDLDSYPRTLAEDQAKLLDAGCHYLFAPSDAEMYPHGRELQTRVEVPGLSDLYCGQTRPGHFSGVATVVCKLLNIVQPDLALFGEKDYQQLRIIRTLVRDLSLGVEIQGVPIVRAESGLALSSRNGYLSNQELEQAPALYQTLLNCADQLYQGVKDFAHLQTQAKAQLSAAGFKPDYFHILRQQDMQPAHAEDQQLVLIAAAYLGPARLIDNLEVNL</sequence>
<dbReference type="InterPro" id="IPR014729">
    <property type="entry name" value="Rossmann-like_a/b/a_fold"/>
</dbReference>
<keyword evidence="8" id="KW-0963">Cytoplasm</keyword>
<keyword evidence="4 8" id="KW-0566">Pantothenate biosynthesis</keyword>
<keyword evidence="5 8" id="KW-0547">Nucleotide-binding</keyword>
<dbReference type="GO" id="GO:0005829">
    <property type="term" value="C:cytosol"/>
    <property type="evidence" value="ECO:0007669"/>
    <property type="project" value="TreeGrafter"/>
</dbReference>
<accession>A0A5A9VYQ1</accession>
<dbReference type="Proteomes" id="UP000325302">
    <property type="component" value="Unassembled WGS sequence"/>
</dbReference>
<evidence type="ECO:0000256" key="5">
    <source>
        <dbReference type="ARBA" id="ARBA00022741"/>
    </source>
</evidence>
<dbReference type="HAMAP" id="MF_00158">
    <property type="entry name" value="PanC"/>
    <property type="match status" value="1"/>
</dbReference>
<feature type="active site" description="Proton donor" evidence="8">
    <location>
        <position position="38"/>
    </location>
</feature>
<dbReference type="Pfam" id="PF02569">
    <property type="entry name" value="Pantoate_ligase"/>
    <property type="match status" value="1"/>
</dbReference>
<evidence type="ECO:0000256" key="1">
    <source>
        <dbReference type="ARBA" id="ARBA00004990"/>
    </source>
</evidence>
<feature type="binding site" evidence="8">
    <location>
        <begin position="187"/>
        <end position="190"/>
    </location>
    <ligand>
        <name>ATP</name>
        <dbReference type="ChEBI" id="CHEBI:30616"/>
    </ligand>
</feature>
<dbReference type="SUPFAM" id="SSF52374">
    <property type="entry name" value="Nucleotidylyl transferase"/>
    <property type="match status" value="1"/>
</dbReference>
<comment type="function">
    <text evidence="8">Catalyzes the condensation of pantoate with beta-alanine in an ATP-dependent reaction via a pantoyl-adenylate intermediate.</text>
</comment>
<dbReference type="CDD" id="cd00560">
    <property type="entry name" value="PanC"/>
    <property type="match status" value="1"/>
</dbReference>
<dbReference type="PANTHER" id="PTHR21299:SF1">
    <property type="entry name" value="PANTOATE--BETA-ALANINE LIGASE"/>
    <property type="match status" value="1"/>
</dbReference>
<keyword evidence="6 8" id="KW-0067">ATP-binding</keyword>
<dbReference type="Gene3D" id="3.30.1300.10">
    <property type="entry name" value="Pantoate-beta-alanine ligase, C-terminal domain"/>
    <property type="match status" value="1"/>
</dbReference>
<dbReference type="OrthoDB" id="9773087at2"/>
<protein>
    <recommendedName>
        <fullName evidence="8">Pantothenate synthetase</fullName>
        <shortName evidence="8">PS</shortName>
        <ecNumber evidence="8">6.3.2.1</ecNumber>
    </recommendedName>
    <alternativeName>
        <fullName evidence="8">Pantoate--beta-alanine ligase</fullName>
    </alternativeName>
    <alternativeName>
        <fullName evidence="8">Pantoate-activating enzyme</fullName>
    </alternativeName>
</protein>
<comment type="catalytic activity">
    <reaction evidence="7 8">
        <text>(R)-pantoate + beta-alanine + ATP = (R)-pantothenate + AMP + diphosphate + H(+)</text>
        <dbReference type="Rhea" id="RHEA:10912"/>
        <dbReference type="ChEBI" id="CHEBI:15378"/>
        <dbReference type="ChEBI" id="CHEBI:15980"/>
        <dbReference type="ChEBI" id="CHEBI:29032"/>
        <dbReference type="ChEBI" id="CHEBI:30616"/>
        <dbReference type="ChEBI" id="CHEBI:33019"/>
        <dbReference type="ChEBI" id="CHEBI:57966"/>
        <dbReference type="ChEBI" id="CHEBI:456215"/>
        <dbReference type="EC" id="6.3.2.1"/>
    </reaction>
</comment>
<organism evidence="9 10">
    <name type="scientific">Nitrincola tapanii</name>
    <dbReference type="NCBI Taxonomy" id="1708751"/>
    <lineage>
        <taxon>Bacteria</taxon>
        <taxon>Pseudomonadati</taxon>
        <taxon>Pseudomonadota</taxon>
        <taxon>Gammaproteobacteria</taxon>
        <taxon>Oceanospirillales</taxon>
        <taxon>Oceanospirillaceae</taxon>
        <taxon>Nitrincola</taxon>
    </lineage>
</organism>
<feature type="binding site" evidence="8">
    <location>
        <position position="62"/>
    </location>
    <ligand>
        <name>(R)-pantoate</name>
        <dbReference type="ChEBI" id="CHEBI:15980"/>
    </ligand>
</feature>
<evidence type="ECO:0000256" key="7">
    <source>
        <dbReference type="ARBA" id="ARBA00048258"/>
    </source>
</evidence>
<dbReference type="AlphaFoldDB" id="A0A5A9VYQ1"/>
<dbReference type="InterPro" id="IPR004821">
    <property type="entry name" value="Cyt_trans-like"/>
</dbReference>
<gene>
    <name evidence="8" type="primary">panC</name>
    <name evidence="9" type="ORF">E1H14_12265</name>
</gene>
<feature type="binding site" evidence="8">
    <location>
        <position position="179"/>
    </location>
    <ligand>
        <name>ATP</name>
        <dbReference type="ChEBI" id="CHEBI:30616"/>
    </ligand>
</feature>
<dbReference type="EC" id="6.3.2.1" evidence="8"/>
<dbReference type="FunFam" id="3.40.50.620:FF:000013">
    <property type="entry name" value="Pantothenate synthetase"/>
    <property type="match status" value="1"/>
</dbReference>
<keyword evidence="10" id="KW-1185">Reference proteome</keyword>
<evidence type="ECO:0000313" key="10">
    <source>
        <dbReference type="Proteomes" id="UP000325302"/>
    </source>
</evidence>
<feature type="binding site" evidence="8">
    <location>
        <position position="62"/>
    </location>
    <ligand>
        <name>beta-alanine</name>
        <dbReference type="ChEBI" id="CHEBI:57966"/>
    </ligand>
</feature>
<evidence type="ECO:0000256" key="3">
    <source>
        <dbReference type="ARBA" id="ARBA00022598"/>
    </source>
</evidence>
<comment type="miscellaneous">
    <text evidence="8">The reaction proceeds by a bi uni uni bi ping pong mechanism.</text>
</comment>
<comment type="subunit">
    <text evidence="8">Homodimer.</text>
</comment>
<dbReference type="Gene3D" id="3.40.50.620">
    <property type="entry name" value="HUPs"/>
    <property type="match status" value="1"/>
</dbReference>
<feature type="binding site" evidence="8">
    <location>
        <position position="156"/>
    </location>
    <ligand>
        <name>(R)-pantoate</name>
        <dbReference type="ChEBI" id="CHEBI:15980"/>
    </ligand>
</feature>
<dbReference type="GO" id="GO:0015940">
    <property type="term" value="P:pantothenate biosynthetic process"/>
    <property type="evidence" value="ECO:0007669"/>
    <property type="project" value="UniProtKB-UniRule"/>
</dbReference>
<comment type="similarity">
    <text evidence="2 8">Belongs to the pantothenate synthetase family.</text>
</comment>
<comment type="caution">
    <text evidence="9">The sequence shown here is derived from an EMBL/GenBank/DDBJ whole genome shotgun (WGS) entry which is preliminary data.</text>
</comment>
<keyword evidence="3 8" id="KW-0436">Ligase</keyword>
<evidence type="ECO:0000256" key="2">
    <source>
        <dbReference type="ARBA" id="ARBA00009256"/>
    </source>
</evidence>
<dbReference type="GO" id="GO:0005524">
    <property type="term" value="F:ATP binding"/>
    <property type="evidence" value="ECO:0007669"/>
    <property type="project" value="UniProtKB-KW"/>
</dbReference>
<dbReference type="NCBIfam" id="TIGR00018">
    <property type="entry name" value="panC"/>
    <property type="match status" value="1"/>
</dbReference>
<evidence type="ECO:0000256" key="6">
    <source>
        <dbReference type="ARBA" id="ARBA00022840"/>
    </source>
</evidence>
<reference evidence="9 10" key="1">
    <citation type="submission" date="2019-03" db="EMBL/GenBank/DDBJ databases">
        <title>Nitrincola sp. nov. isolated from an Indian soda lake.</title>
        <authorList>
            <person name="Joshi A."/>
            <person name="Thite S.V."/>
            <person name="Joseph N."/>
            <person name="Dhotre D."/>
            <person name="Moorthy M."/>
            <person name="Shouche Y.S."/>
        </authorList>
    </citation>
    <scope>NUCLEOTIDE SEQUENCE [LARGE SCALE GENOMIC DNA]</scope>
    <source>
        <strain evidence="9 10">MEB193</strain>
    </source>
</reference>
<dbReference type="InterPro" id="IPR042176">
    <property type="entry name" value="Pantoate_ligase_C"/>
</dbReference>
<name>A0A5A9VYQ1_9GAMM</name>
<dbReference type="UniPathway" id="UPA00028">
    <property type="reaction ID" value="UER00005"/>
</dbReference>
<feature type="binding site" evidence="8">
    <location>
        <begin position="150"/>
        <end position="153"/>
    </location>
    <ligand>
        <name>ATP</name>
        <dbReference type="ChEBI" id="CHEBI:30616"/>
    </ligand>
</feature>
<feature type="binding site" evidence="8">
    <location>
        <begin position="31"/>
        <end position="38"/>
    </location>
    <ligand>
        <name>ATP</name>
        <dbReference type="ChEBI" id="CHEBI:30616"/>
    </ligand>
</feature>
<dbReference type="EMBL" id="SMRS01000010">
    <property type="protein sequence ID" value="KAA0873667.1"/>
    <property type="molecule type" value="Genomic_DNA"/>
</dbReference>
<evidence type="ECO:0000256" key="8">
    <source>
        <dbReference type="HAMAP-Rule" id="MF_00158"/>
    </source>
</evidence>
<dbReference type="GO" id="GO:0004592">
    <property type="term" value="F:pantoate-beta-alanine ligase activity"/>
    <property type="evidence" value="ECO:0007669"/>
    <property type="project" value="UniProtKB-UniRule"/>
</dbReference>
<comment type="subcellular location">
    <subcellularLocation>
        <location evidence="8">Cytoplasm</location>
    </subcellularLocation>
</comment>
<evidence type="ECO:0000256" key="4">
    <source>
        <dbReference type="ARBA" id="ARBA00022655"/>
    </source>
</evidence>
<dbReference type="RefSeq" id="WP_149391779.1">
    <property type="nucleotide sequence ID" value="NZ_SMRS01000010.1"/>
</dbReference>